<proteinExistence type="inferred from homology"/>
<dbReference type="CDD" id="cd07119">
    <property type="entry name" value="ALDH_BADH-GbsA"/>
    <property type="match status" value="1"/>
</dbReference>
<feature type="domain" description="Aldehyde dehydrogenase" evidence="5">
    <location>
        <begin position="19"/>
        <end position="483"/>
    </location>
</feature>
<dbReference type="InterPro" id="IPR016162">
    <property type="entry name" value="Ald_DH_N"/>
</dbReference>
<evidence type="ECO:0000259" key="5">
    <source>
        <dbReference type="Pfam" id="PF00171"/>
    </source>
</evidence>
<evidence type="ECO:0000313" key="6">
    <source>
        <dbReference type="EMBL" id="CAH0146819.1"/>
    </source>
</evidence>
<dbReference type="Proteomes" id="UP000789326">
    <property type="component" value="Unassembled WGS sequence"/>
</dbReference>
<dbReference type="InterPro" id="IPR016163">
    <property type="entry name" value="Ald_DH_C"/>
</dbReference>
<dbReference type="RefSeq" id="WP_230300660.1">
    <property type="nucleotide sequence ID" value="NZ_CAKKMG010000004.1"/>
</dbReference>
<dbReference type="SUPFAM" id="SSF53720">
    <property type="entry name" value="ALDH-like"/>
    <property type="match status" value="1"/>
</dbReference>
<dbReference type="FunFam" id="3.40.605.10:FF:000007">
    <property type="entry name" value="NAD/NADP-dependent betaine aldehyde dehydrogenase"/>
    <property type="match status" value="1"/>
</dbReference>
<dbReference type="AlphaFoldDB" id="A0A9W4KT19"/>
<evidence type="ECO:0000256" key="4">
    <source>
        <dbReference type="RuleBase" id="RU003345"/>
    </source>
</evidence>
<comment type="similarity">
    <text evidence="1 4">Belongs to the aldehyde dehydrogenase family.</text>
</comment>
<dbReference type="InterPro" id="IPR029510">
    <property type="entry name" value="Ald_DH_CS_GLU"/>
</dbReference>
<protein>
    <submittedName>
        <fullName evidence="6">Betaine aldehyde dehydrogenase</fullName>
        <ecNumber evidence="6">1.2.1.8</ecNumber>
    </submittedName>
</protein>
<dbReference type="EC" id="1.2.1.8" evidence="6"/>
<dbReference type="FunFam" id="3.40.309.10:FF:000012">
    <property type="entry name" value="Betaine aldehyde dehydrogenase"/>
    <property type="match status" value="1"/>
</dbReference>
<dbReference type="PROSITE" id="PS00687">
    <property type="entry name" value="ALDEHYDE_DEHYDR_GLU"/>
    <property type="match status" value="1"/>
</dbReference>
<evidence type="ECO:0000256" key="2">
    <source>
        <dbReference type="ARBA" id="ARBA00023002"/>
    </source>
</evidence>
<evidence type="ECO:0000256" key="1">
    <source>
        <dbReference type="ARBA" id="ARBA00009986"/>
    </source>
</evidence>
<dbReference type="Gene3D" id="3.40.309.10">
    <property type="entry name" value="Aldehyde Dehydrogenase, Chain A, domain 2"/>
    <property type="match status" value="1"/>
</dbReference>
<accession>A0A9W4KT19</accession>
<dbReference type="InterPro" id="IPR016161">
    <property type="entry name" value="Ald_DH/histidinol_DH"/>
</dbReference>
<dbReference type="EMBL" id="CAKKMG010000004">
    <property type="protein sequence ID" value="CAH0146819.1"/>
    <property type="molecule type" value="Genomic_DNA"/>
</dbReference>
<gene>
    <name evidence="6" type="primary">gbsA_1</name>
    <name evidence="6" type="ORF">SRABI133_00609</name>
</gene>
<dbReference type="Gene3D" id="3.40.605.10">
    <property type="entry name" value="Aldehyde Dehydrogenase, Chain A, domain 1"/>
    <property type="match status" value="1"/>
</dbReference>
<dbReference type="InterPro" id="IPR015590">
    <property type="entry name" value="Aldehyde_DH_dom"/>
</dbReference>
<dbReference type="PANTHER" id="PTHR11699">
    <property type="entry name" value="ALDEHYDE DEHYDROGENASE-RELATED"/>
    <property type="match status" value="1"/>
</dbReference>
<keyword evidence="2 4" id="KW-0560">Oxidoreductase</keyword>
<reference evidence="6" key="1">
    <citation type="submission" date="2021-11" db="EMBL/GenBank/DDBJ databases">
        <authorList>
            <person name="Bulgarelli D."/>
        </authorList>
    </citation>
    <scope>NUCLEOTIDE SEQUENCE</scope>
    <source>
        <strain evidence="6">Bi133</strain>
    </source>
</reference>
<comment type="caution">
    <text evidence="6">The sequence shown here is derived from an EMBL/GenBank/DDBJ whole genome shotgun (WGS) entry which is preliminary data.</text>
</comment>
<name>A0A9W4KT19_9BACI</name>
<sequence length="497" mass="53865">MTILETAVIELKNYIDGKWQSSSSNEVIPVINPATQEVIARAPRATKEDTENAISVAKAAFESGIWSGLTAQERASYLYKIADKIDERAEELTILETMDNGKLKAEAGFDIADAAACFRYYAGLIHHPEGETYQVPAPVQAMVVREPVGVAGLIVPWNFPLLMSVWKIAPALAAGNTIVYKPAEVTPVTAMKLFEILDEVGIPKGVANMVMGRGTVVGHTIAESKDVDIVSFTGSTDVGRTIMKAAAGNLKKISLELGGKSPNIVFADADLETAVDYGLFGIFFGAGQVCSSGSRILVEENIYDEYVKRYVERANKIKVGPGLAEDSNMGAIVSEAQMNSILNYIEIGKQEGATLAAGGYRLVDDGLDKGYFIAPTVFTDVTPDMRIVQEEIFGPVVVIQKFKDEEEAIKLANDTDYGLAGGVFTNDGAKGLRVIKKVRAGITWVNDYHPTYVEAPWGGYKQSGIGRSLGKYGLDEYQEIKQININLDVKPVGWFPN</sequence>
<dbReference type="FunFam" id="3.40.605.10:FF:000026">
    <property type="entry name" value="Aldehyde dehydrogenase, putative"/>
    <property type="match status" value="1"/>
</dbReference>
<dbReference type="GO" id="GO:0008802">
    <property type="term" value="F:betaine-aldehyde dehydrogenase (NAD+) activity"/>
    <property type="evidence" value="ECO:0007669"/>
    <property type="project" value="UniProtKB-EC"/>
</dbReference>
<evidence type="ECO:0000313" key="7">
    <source>
        <dbReference type="Proteomes" id="UP000789326"/>
    </source>
</evidence>
<dbReference type="Pfam" id="PF00171">
    <property type="entry name" value="Aldedh"/>
    <property type="match status" value="1"/>
</dbReference>
<feature type="active site" evidence="3">
    <location>
        <position position="256"/>
    </location>
</feature>
<evidence type="ECO:0000256" key="3">
    <source>
        <dbReference type="PROSITE-ProRule" id="PRU10007"/>
    </source>
</evidence>
<organism evidence="6 7">
    <name type="scientific">Peribacillus simplex</name>
    <dbReference type="NCBI Taxonomy" id="1478"/>
    <lineage>
        <taxon>Bacteria</taxon>
        <taxon>Bacillati</taxon>
        <taxon>Bacillota</taxon>
        <taxon>Bacilli</taxon>
        <taxon>Bacillales</taxon>
        <taxon>Bacillaceae</taxon>
        <taxon>Peribacillus</taxon>
    </lineage>
</organism>